<dbReference type="OrthoDB" id="550646at2759"/>
<comment type="catalytic activity">
    <reaction evidence="19">
        <text>2 Fe(2+) + NADP(+) + H(+) = 2 Fe(3+) + NADPH</text>
        <dbReference type="Rhea" id="RHEA:71767"/>
        <dbReference type="ChEBI" id="CHEBI:15378"/>
        <dbReference type="ChEBI" id="CHEBI:29033"/>
        <dbReference type="ChEBI" id="CHEBI:29034"/>
        <dbReference type="ChEBI" id="CHEBI:57783"/>
        <dbReference type="ChEBI" id="CHEBI:58349"/>
    </reaction>
    <physiologicalReaction direction="right-to-left" evidence="19">
        <dbReference type="Rhea" id="RHEA:71769"/>
    </physiologicalReaction>
</comment>
<evidence type="ECO:0000256" key="13">
    <source>
        <dbReference type="ARBA" id="ARBA00023002"/>
    </source>
</evidence>
<keyword evidence="14" id="KW-0408">Iron</keyword>
<dbReference type="FunFam" id="3.40.50.720:FF:000051">
    <property type="entry name" value="STEAP2 metalloreductase"/>
    <property type="match status" value="1"/>
</dbReference>
<dbReference type="Gene3D" id="3.40.50.720">
    <property type="entry name" value="NAD(P)-binding Rossmann-like Domain"/>
    <property type="match status" value="1"/>
</dbReference>
<dbReference type="GO" id="GO:0052851">
    <property type="term" value="F:ferric-chelate reductase (NADPH) activity"/>
    <property type="evidence" value="ECO:0007669"/>
    <property type="project" value="TreeGrafter"/>
</dbReference>
<evidence type="ECO:0000256" key="7">
    <source>
        <dbReference type="ARBA" id="ARBA00022630"/>
    </source>
</evidence>
<evidence type="ECO:0000256" key="11">
    <source>
        <dbReference type="ARBA" id="ARBA00022827"/>
    </source>
</evidence>
<comment type="cofactor">
    <cofactor evidence="2">
        <name>FAD</name>
        <dbReference type="ChEBI" id="CHEBI:57692"/>
    </cofactor>
</comment>
<feature type="transmembrane region" description="Helical" evidence="21">
    <location>
        <begin position="257"/>
        <end position="280"/>
    </location>
</feature>
<feature type="transmembrane region" description="Helical" evidence="21">
    <location>
        <begin position="301"/>
        <end position="323"/>
    </location>
</feature>
<dbReference type="InterPro" id="IPR028939">
    <property type="entry name" value="P5C_Rdtase_cat_N"/>
</dbReference>
<evidence type="ECO:0000256" key="14">
    <source>
        <dbReference type="ARBA" id="ARBA00023004"/>
    </source>
</evidence>
<evidence type="ECO:0000256" key="16">
    <source>
        <dbReference type="ARBA" id="ARBA00023065"/>
    </source>
</evidence>
<dbReference type="GO" id="GO:0015677">
    <property type="term" value="P:copper ion import"/>
    <property type="evidence" value="ECO:0007669"/>
    <property type="project" value="TreeGrafter"/>
</dbReference>
<keyword evidence="8 21" id="KW-0812">Transmembrane</keyword>
<keyword evidence="10" id="KW-0967">Endosome</keyword>
<evidence type="ECO:0000256" key="8">
    <source>
        <dbReference type="ARBA" id="ARBA00022692"/>
    </source>
</evidence>
<evidence type="ECO:0000256" key="17">
    <source>
        <dbReference type="ARBA" id="ARBA00023136"/>
    </source>
</evidence>
<evidence type="ECO:0000259" key="23">
    <source>
        <dbReference type="Pfam" id="PF03807"/>
    </source>
</evidence>
<comment type="similarity">
    <text evidence="4">Belongs to the STEAP family.</text>
</comment>
<evidence type="ECO:0000256" key="12">
    <source>
        <dbReference type="ARBA" id="ARBA00022989"/>
    </source>
</evidence>
<keyword evidence="15" id="KW-0186">Copper</keyword>
<gene>
    <name evidence="24" type="primary">STEAP3</name>
    <name evidence="24" type="synonym">steap3</name>
</gene>
<keyword evidence="7" id="KW-0285">Flavoprotein</keyword>
<dbReference type="SUPFAM" id="SSF51735">
    <property type="entry name" value="NAD(P)-binding Rossmann-fold domains"/>
    <property type="match status" value="1"/>
</dbReference>
<dbReference type="GO" id="GO:0046872">
    <property type="term" value="F:metal ion binding"/>
    <property type="evidence" value="ECO:0007669"/>
    <property type="project" value="UniProtKB-KW"/>
</dbReference>
<dbReference type="Ensembl" id="ENSSAUT00010005388.1">
    <property type="protein sequence ID" value="ENSSAUP00010004990.1"/>
    <property type="gene ID" value="ENSSAUG00010002542.1"/>
</dbReference>
<reference evidence="24" key="2">
    <citation type="submission" date="2025-08" db="UniProtKB">
        <authorList>
            <consortium name="Ensembl"/>
        </authorList>
    </citation>
    <scope>IDENTIFICATION</scope>
</reference>
<feature type="region of interest" description="Disordered" evidence="20">
    <location>
        <begin position="466"/>
        <end position="487"/>
    </location>
</feature>
<sequence>MQTDMKTPLLPSSDPDPSEPSGPGAPVISIMGSGDFSRSLSTRLVACGFRVVVGSREPRRVARGLFPAGVELLTQREAAERAEKVVFTAVYPEHYHTLVGLRGPLEGKVLVDVSNATGLNRGGQANAERLAELFPQSRVVKGFNTVSAWALQAGAHDGSRQVLICSDCSDSRSTVLQLARRLGFSPVDLGGLCASRDIEEAPLILFPSWGGPILTTFLLFLFFYGYLFLRNILLPYLDEGTNNFYELPLVTVNQTLPAVSLVTLALVYLPGLLAAVFQLGRGTKYKRFPDWLDRWLCRRKELGLMSFLCAVLHAVYSMCLTLRRAAGYNLLNAAYRQVRAGVENSWSEQMVWRSDLYLSCGILGFGVLTLLAITSLPSVGNALNWREFTFVQSGLGYAALTLSIMHALFFGWDFAFFPGAYPYYLPPVYLLALILPCIVLLGRTFLALPCLMFRLTKIRRGWESPRHRPPINQEPPEEDPPLHPGDV</sequence>
<dbReference type="Pfam" id="PF01794">
    <property type="entry name" value="Ferric_reduct"/>
    <property type="match status" value="1"/>
</dbReference>
<organism evidence="24 25">
    <name type="scientific">Sparus aurata</name>
    <name type="common">Gilthead sea bream</name>
    <dbReference type="NCBI Taxonomy" id="8175"/>
    <lineage>
        <taxon>Eukaryota</taxon>
        <taxon>Metazoa</taxon>
        <taxon>Chordata</taxon>
        <taxon>Craniata</taxon>
        <taxon>Vertebrata</taxon>
        <taxon>Euteleostomi</taxon>
        <taxon>Actinopterygii</taxon>
        <taxon>Neopterygii</taxon>
        <taxon>Teleostei</taxon>
        <taxon>Neoteleostei</taxon>
        <taxon>Acanthomorphata</taxon>
        <taxon>Eupercaria</taxon>
        <taxon>Spariformes</taxon>
        <taxon>Sparidae</taxon>
        <taxon>Sparus</taxon>
    </lineage>
</organism>
<evidence type="ECO:0000256" key="21">
    <source>
        <dbReference type="SAM" id="Phobius"/>
    </source>
</evidence>
<keyword evidence="25" id="KW-1185">Reference proteome</keyword>
<keyword evidence="6" id="KW-0410">Iron transport</keyword>
<dbReference type="InParanoid" id="A0A671TUJ3"/>
<evidence type="ECO:0000256" key="2">
    <source>
        <dbReference type="ARBA" id="ARBA00001974"/>
    </source>
</evidence>
<reference evidence="24" key="1">
    <citation type="submission" date="2021-04" db="EMBL/GenBank/DDBJ databases">
        <authorList>
            <consortium name="Wellcome Sanger Institute Data Sharing"/>
        </authorList>
    </citation>
    <scope>NUCLEOTIDE SEQUENCE [LARGE SCALE GENOMIC DNA]</scope>
</reference>
<comment type="subcellular location">
    <subcellularLocation>
        <location evidence="3">Endosome membrane</location>
        <topology evidence="3">Multi-pass membrane protein</topology>
    </subcellularLocation>
</comment>
<dbReference type="InterPro" id="IPR036291">
    <property type="entry name" value="NAD(P)-bd_dom_sf"/>
</dbReference>
<evidence type="ECO:0000256" key="5">
    <source>
        <dbReference type="ARBA" id="ARBA00022448"/>
    </source>
</evidence>
<dbReference type="OMA" id="WESKRNC"/>
<keyword evidence="11" id="KW-0274">FAD</keyword>
<evidence type="ECO:0000313" key="25">
    <source>
        <dbReference type="Proteomes" id="UP000472265"/>
    </source>
</evidence>
<dbReference type="GO" id="GO:0010008">
    <property type="term" value="C:endosome membrane"/>
    <property type="evidence" value="ECO:0007669"/>
    <property type="project" value="UniProtKB-SubCell"/>
</dbReference>
<feature type="transmembrane region" description="Helical" evidence="21">
    <location>
        <begin position="213"/>
        <end position="237"/>
    </location>
</feature>
<evidence type="ECO:0000256" key="3">
    <source>
        <dbReference type="ARBA" id="ARBA00004337"/>
    </source>
</evidence>
<accession>A0A671TUJ3</accession>
<feature type="domain" description="Pyrroline-5-carboxylate reductase catalytic N-terminal" evidence="23">
    <location>
        <begin position="28"/>
        <end position="115"/>
    </location>
</feature>
<keyword evidence="13" id="KW-0560">Oxidoreductase</keyword>
<dbReference type="PANTHER" id="PTHR14239:SF8">
    <property type="entry name" value="METALLOREDUCTASE STEAP3"/>
    <property type="match status" value="1"/>
</dbReference>
<dbReference type="InterPro" id="IPR013130">
    <property type="entry name" value="Fe3_Rdtase_TM_dom"/>
</dbReference>
<evidence type="ECO:0000256" key="19">
    <source>
        <dbReference type="ARBA" id="ARBA00049387"/>
    </source>
</evidence>
<dbReference type="Pfam" id="PF03807">
    <property type="entry name" value="F420_oxidored"/>
    <property type="match status" value="1"/>
</dbReference>
<evidence type="ECO:0000313" key="24">
    <source>
        <dbReference type="Ensembl" id="ENSSAUP00010004990.1"/>
    </source>
</evidence>
<reference evidence="24" key="3">
    <citation type="submission" date="2025-09" db="UniProtKB">
        <authorList>
            <consortium name="Ensembl"/>
        </authorList>
    </citation>
    <scope>IDENTIFICATION</scope>
</reference>
<comment type="cofactor">
    <cofactor evidence="1">
        <name>heme b</name>
        <dbReference type="ChEBI" id="CHEBI:60344"/>
    </cofactor>
</comment>
<evidence type="ECO:0000256" key="6">
    <source>
        <dbReference type="ARBA" id="ARBA00022496"/>
    </source>
</evidence>
<keyword evidence="12 21" id="KW-1133">Transmembrane helix</keyword>
<evidence type="ECO:0000256" key="10">
    <source>
        <dbReference type="ARBA" id="ARBA00022753"/>
    </source>
</evidence>
<feature type="transmembrane region" description="Helical" evidence="21">
    <location>
        <begin position="388"/>
        <end position="409"/>
    </location>
</feature>
<evidence type="ECO:0000259" key="22">
    <source>
        <dbReference type="Pfam" id="PF01794"/>
    </source>
</evidence>
<feature type="compositionally biased region" description="Low complexity" evidence="20">
    <location>
        <begin position="8"/>
        <end position="26"/>
    </location>
</feature>
<dbReference type="GO" id="GO:0005886">
    <property type="term" value="C:plasma membrane"/>
    <property type="evidence" value="ECO:0007669"/>
    <property type="project" value="TreeGrafter"/>
</dbReference>
<dbReference type="InterPro" id="IPR051267">
    <property type="entry name" value="STEAP_metalloreductase"/>
</dbReference>
<name>A0A671TUJ3_SPAAU</name>
<evidence type="ECO:0000256" key="9">
    <source>
        <dbReference type="ARBA" id="ARBA00022723"/>
    </source>
</evidence>
<dbReference type="Proteomes" id="UP000472265">
    <property type="component" value="Chromosome 9"/>
</dbReference>
<feature type="domain" description="Ferric oxidoreductase" evidence="22">
    <location>
        <begin position="261"/>
        <end position="400"/>
    </location>
</feature>
<evidence type="ECO:0000256" key="18">
    <source>
        <dbReference type="ARBA" id="ARBA00048958"/>
    </source>
</evidence>
<feature type="region of interest" description="Disordered" evidence="20">
    <location>
        <begin position="1"/>
        <end position="27"/>
    </location>
</feature>
<evidence type="ECO:0000256" key="20">
    <source>
        <dbReference type="SAM" id="MobiDB-lite"/>
    </source>
</evidence>
<proteinExistence type="inferred from homology"/>
<comment type="catalytic activity">
    <reaction evidence="18">
        <text>2 Cu(+) + NADP(+) + H(+) = 2 Cu(2+) + NADPH</text>
        <dbReference type="Rhea" id="RHEA:71771"/>
        <dbReference type="ChEBI" id="CHEBI:15378"/>
        <dbReference type="ChEBI" id="CHEBI:29036"/>
        <dbReference type="ChEBI" id="CHEBI:49552"/>
        <dbReference type="ChEBI" id="CHEBI:57783"/>
        <dbReference type="ChEBI" id="CHEBI:58349"/>
    </reaction>
    <physiologicalReaction direction="right-to-left" evidence="18">
        <dbReference type="Rhea" id="RHEA:71773"/>
    </physiologicalReaction>
</comment>
<feature type="transmembrane region" description="Helical" evidence="21">
    <location>
        <begin position="429"/>
        <end position="453"/>
    </location>
</feature>
<dbReference type="GeneTree" id="ENSGT00390000008042"/>
<dbReference type="GO" id="GO:0006826">
    <property type="term" value="P:iron ion transport"/>
    <property type="evidence" value="ECO:0007669"/>
    <property type="project" value="UniProtKB-KW"/>
</dbReference>
<evidence type="ECO:0000256" key="4">
    <source>
        <dbReference type="ARBA" id="ARBA00007729"/>
    </source>
</evidence>
<feature type="transmembrane region" description="Helical" evidence="21">
    <location>
        <begin position="356"/>
        <end position="376"/>
    </location>
</feature>
<keyword evidence="16" id="KW-0406">Ion transport</keyword>
<dbReference type="AlphaFoldDB" id="A0A671TUJ3"/>
<protein>
    <submittedName>
        <fullName evidence="24">STEAP3 metalloreductase</fullName>
    </submittedName>
</protein>
<evidence type="ECO:0000256" key="1">
    <source>
        <dbReference type="ARBA" id="ARBA00001970"/>
    </source>
</evidence>
<keyword evidence="9" id="KW-0479">Metal-binding</keyword>
<dbReference type="GO" id="GO:0008823">
    <property type="term" value="F:cupric reductase (NADH) activity"/>
    <property type="evidence" value="ECO:0007669"/>
    <property type="project" value="TreeGrafter"/>
</dbReference>
<keyword evidence="17 21" id="KW-0472">Membrane</keyword>
<dbReference type="PANTHER" id="PTHR14239">
    <property type="entry name" value="DUDULIN-RELATED"/>
    <property type="match status" value="1"/>
</dbReference>
<evidence type="ECO:0000256" key="15">
    <source>
        <dbReference type="ARBA" id="ARBA00023008"/>
    </source>
</evidence>
<keyword evidence="5" id="KW-0813">Transport</keyword>